<keyword evidence="2" id="KW-0539">Nucleus</keyword>
<proteinExistence type="inferred from homology"/>
<gene>
    <name evidence="3" type="ORF">CINCED_3A006289</name>
</gene>
<keyword evidence="2" id="KW-0805">Transcription regulation</keyword>
<dbReference type="SUPFAM" id="SSF48452">
    <property type="entry name" value="TPR-like"/>
    <property type="match status" value="3"/>
</dbReference>
<dbReference type="AlphaFoldDB" id="A0A5E4M2F7"/>
<dbReference type="OrthoDB" id="25157at2759"/>
<comment type="function">
    <text evidence="2">Component of the CCR4-NOT complex which is one of the major cellular mRNA deadenylases and is linked to various cellular processes including bulk mRNA degradation, miRNA-mediated repression, translational repression during translational initiation and general transcription regulation.</text>
</comment>
<name>A0A5E4M2F7_9HEMI</name>
<evidence type="ECO:0000256" key="2">
    <source>
        <dbReference type="RuleBase" id="RU367083"/>
    </source>
</evidence>
<comment type="similarity">
    <text evidence="1 2">Belongs to the CNOT10 family.</text>
</comment>
<evidence type="ECO:0000313" key="3">
    <source>
        <dbReference type="EMBL" id="VVC25796.1"/>
    </source>
</evidence>
<dbReference type="Gene3D" id="1.25.40.10">
    <property type="entry name" value="Tetratricopeptide repeat domain"/>
    <property type="match status" value="3"/>
</dbReference>
<reference evidence="3 4" key="1">
    <citation type="submission" date="2019-08" db="EMBL/GenBank/DDBJ databases">
        <authorList>
            <person name="Alioto T."/>
            <person name="Alioto T."/>
            <person name="Gomez Garrido J."/>
        </authorList>
    </citation>
    <scope>NUCLEOTIDE SEQUENCE [LARGE SCALE GENOMIC DNA]</scope>
</reference>
<dbReference type="GO" id="GO:0031047">
    <property type="term" value="P:regulatory ncRNA-mediated gene silencing"/>
    <property type="evidence" value="ECO:0007669"/>
    <property type="project" value="UniProtKB-UniRule"/>
</dbReference>
<protein>
    <recommendedName>
        <fullName evidence="2">CCR4-NOT transcription complex subunit 10</fullName>
    </recommendedName>
</protein>
<dbReference type="Proteomes" id="UP000325440">
    <property type="component" value="Unassembled WGS sequence"/>
</dbReference>
<keyword evidence="2" id="KW-0804">Transcription</keyword>
<accession>A0A5E4M2F7</accession>
<keyword evidence="4" id="KW-1185">Reference proteome</keyword>
<dbReference type="GO" id="GO:0006402">
    <property type="term" value="P:mRNA catabolic process"/>
    <property type="evidence" value="ECO:0007669"/>
    <property type="project" value="TreeGrafter"/>
</dbReference>
<sequence length="647" mass="72968">MTDKQEPNGGKGANITDQERDWAQQALADYEQKNYNSCLQHLNLLGEVRPNDPKVQLNKAIVEYYENGLCTTDKFQKSFVDVCKQVELNLEQLDSLEDVENCIYYYNYAVLLYHLKHYTKALAVINKVYSFIESLEESLAHRVCLLIVQLNIDTKKPAEALKLIAYIESQFVSTDNATNILTGSADQGPIHTETDKTEKKTNLDAATDAFRVSLIQYRVRCLLELNAFEQCSQELNTIKENQDSITLFLMGKLEYLRGNFNEALAILREIPTDDDYKETGESTSVLINTNIGCLYHYAKKPTLAFSSIYKGIVQHQKHISDVTKSIQAQGSLSGQPLQVIGASVKTELMFNLGLSLLHARKPEEAFDCLIEAVQTYHMNPRLWLRLAECCIMTHKKSNDRDFDFKKPYIEGVIGSGKHRKIILKSQLFPDTKYSCEAVSASIPMPSLEFGSLCIRNAILLQPNSQIDCSPSHPCNDANKDYLFGCIQSAGAYIALCLGDPVVALKYSQELLKCDKINKVHKFLGHLYAAEALVLSDKPNEAIDMLKESNALDDIEPEIHEQLTIEQWKPDKQKSAKAVLYYNLAVALTLRGDLDKAGELLKQIWLSKIEHVSVPVHVVILALYIHLRLGQKEIAITLIKQNCPQAKR</sequence>
<dbReference type="GO" id="GO:0005634">
    <property type="term" value="C:nucleus"/>
    <property type="evidence" value="ECO:0007669"/>
    <property type="project" value="UniProtKB-SubCell"/>
</dbReference>
<keyword evidence="2" id="KW-0943">RNA-mediated gene silencing</keyword>
<dbReference type="GO" id="GO:0030014">
    <property type="term" value="C:CCR4-NOT complex"/>
    <property type="evidence" value="ECO:0007669"/>
    <property type="project" value="UniProtKB-UniRule"/>
</dbReference>
<comment type="subcellular location">
    <subcellularLocation>
        <location evidence="2">Cytoplasm</location>
    </subcellularLocation>
    <subcellularLocation>
        <location evidence="2">Nucleus</location>
    </subcellularLocation>
</comment>
<evidence type="ECO:0000256" key="1">
    <source>
        <dbReference type="ARBA" id="ARBA00010080"/>
    </source>
</evidence>
<dbReference type="InterPro" id="IPR039740">
    <property type="entry name" value="CNOT10"/>
</dbReference>
<dbReference type="PANTHER" id="PTHR12979:SF5">
    <property type="entry name" value="CCR4-NOT TRANSCRIPTION COMPLEX SUBUNIT 10"/>
    <property type="match status" value="1"/>
</dbReference>
<dbReference type="EMBL" id="CABPRJ010000020">
    <property type="protein sequence ID" value="VVC25796.1"/>
    <property type="molecule type" value="Genomic_DNA"/>
</dbReference>
<keyword evidence="2" id="KW-0810">Translation regulation</keyword>
<organism evidence="3 4">
    <name type="scientific">Cinara cedri</name>
    <dbReference type="NCBI Taxonomy" id="506608"/>
    <lineage>
        <taxon>Eukaryota</taxon>
        <taxon>Metazoa</taxon>
        <taxon>Ecdysozoa</taxon>
        <taxon>Arthropoda</taxon>
        <taxon>Hexapoda</taxon>
        <taxon>Insecta</taxon>
        <taxon>Pterygota</taxon>
        <taxon>Neoptera</taxon>
        <taxon>Paraneoptera</taxon>
        <taxon>Hemiptera</taxon>
        <taxon>Sternorrhyncha</taxon>
        <taxon>Aphidomorpha</taxon>
        <taxon>Aphidoidea</taxon>
        <taxon>Aphididae</taxon>
        <taxon>Lachninae</taxon>
        <taxon>Cinara</taxon>
    </lineage>
</organism>
<dbReference type="InterPro" id="IPR011990">
    <property type="entry name" value="TPR-like_helical_dom_sf"/>
</dbReference>
<dbReference type="PANTHER" id="PTHR12979">
    <property type="entry name" value="CCR4-NOT TRANSCRIPTION COMPLEX SUBUNIT 10"/>
    <property type="match status" value="1"/>
</dbReference>
<keyword evidence="2" id="KW-0963">Cytoplasm</keyword>
<dbReference type="GO" id="GO:0017148">
    <property type="term" value="P:negative regulation of translation"/>
    <property type="evidence" value="ECO:0007669"/>
    <property type="project" value="TreeGrafter"/>
</dbReference>
<dbReference type="GO" id="GO:0005737">
    <property type="term" value="C:cytoplasm"/>
    <property type="evidence" value="ECO:0007669"/>
    <property type="project" value="UniProtKB-SubCell"/>
</dbReference>
<evidence type="ECO:0000313" key="4">
    <source>
        <dbReference type="Proteomes" id="UP000325440"/>
    </source>
</evidence>